<dbReference type="EMBL" id="VSSQ01012843">
    <property type="protein sequence ID" value="MPM50166.1"/>
    <property type="molecule type" value="Genomic_DNA"/>
</dbReference>
<name>A0A645AB76_9ZZZZ</name>
<accession>A0A645AB76</accession>
<proteinExistence type="predicted"/>
<organism evidence="1">
    <name type="scientific">bioreactor metagenome</name>
    <dbReference type="NCBI Taxonomy" id="1076179"/>
    <lineage>
        <taxon>unclassified sequences</taxon>
        <taxon>metagenomes</taxon>
        <taxon>ecological metagenomes</taxon>
    </lineage>
</organism>
<reference evidence="1" key="1">
    <citation type="submission" date="2019-08" db="EMBL/GenBank/DDBJ databases">
        <authorList>
            <person name="Kucharzyk K."/>
            <person name="Murdoch R.W."/>
            <person name="Higgins S."/>
            <person name="Loffler F."/>
        </authorList>
    </citation>
    <scope>NUCLEOTIDE SEQUENCE</scope>
</reference>
<comment type="caution">
    <text evidence="1">The sequence shown here is derived from an EMBL/GenBank/DDBJ whole genome shotgun (WGS) entry which is preliminary data.</text>
</comment>
<dbReference type="AlphaFoldDB" id="A0A645AB76"/>
<sequence>MWLAYFCDRPGGGIDRHELSIIGDRIQRAVDEAPVRHLNRLRQGYGLEGQCRHINHIHGFVVATGLDKVTACLIEGTRGVAFNRKPRDRPDQCGCPGTFIDGKQATASTISCLHRVQVTAWMKA</sequence>
<gene>
    <name evidence="1" type="ORF">SDC9_96902</name>
</gene>
<protein>
    <submittedName>
        <fullName evidence="1">Uncharacterized protein</fullName>
    </submittedName>
</protein>
<evidence type="ECO:0000313" key="1">
    <source>
        <dbReference type="EMBL" id="MPM50166.1"/>
    </source>
</evidence>